<proteinExistence type="predicted"/>
<dbReference type="Gene3D" id="2.30.30.40">
    <property type="entry name" value="SH3 Domains"/>
    <property type="match status" value="1"/>
</dbReference>
<evidence type="ECO:0000313" key="3">
    <source>
        <dbReference type="Proteomes" id="UP001597062"/>
    </source>
</evidence>
<reference evidence="3" key="1">
    <citation type="journal article" date="2019" name="Int. J. Syst. Evol. Microbiol.">
        <title>The Global Catalogue of Microorganisms (GCM) 10K type strain sequencing project: providing services to taxonomists for standard genome sequencing and annotation.</title>
        <authorList>
            <consortium name="The Broad Institute Genomics Platform"/>
            <consortium name="The Broad Institute Genome Sequencing Center for Infectious Disease"/>
            <person name="Wu L."/>
            <person name="Ma J."/>
        </authorList>
    </citation>
    <scope>NUCLEOTIDE SEQUENCE [LARGE SCALE GENOMIC DNA]</scope>
    <source>
        <strain evidence="3">CCUG 60527</strain>
    </source>
</reference>
<gene>
    <name evidence="2" type="ORF">ACFQ1U_07235</name>
</gene>
<dbReference type="Pfam" id="PF08239">
    <property type="entry name" value="SH3_3"/>
    <property type="match status" value="1"/>
</dbReference>
<name>A0ABW3JRF0_9FLAO</name>
<dbReference type="RefSeq" id="WP_386106819.1">
    <property type="nucleotide sequence ID" value="NZ_JBHTJR010000042.1"/>
</dbReference>
<evidence type="ECO:0000259" key="1">
    <source>
        <dbReference type="PROSITE" id="PS51781"/>
    </source>
</evidence>
<protein>
    <submittedName>
        <fullName evidence="2">SH3 domain-containing protein</fullName>
    </submittedName>
</protein>
<sequence>MIFRYITTFCLFLIISGCKQEKKQDNLGQAETKKVDFVEKIEPKKNKKLSNDNLIGLINDPDGYTNIRSNPNSKSDVVGKIFKGSYFHYNEDVNNNWYPVTTQTGLKGYVHKSRIERVDSKPLIFLKINSEDPTDFSFDRDTIVKIETLNENSPYFLREYNYPKIKEITKNENSILFEDKNVKVQINRKEVTIGDYKISEENNFVKIVPEGGYKVFGAIGKPKYELSRIQGDINNRPFSIKKQKLKYLFEPNLTSAKVYKKSDDEIIIYLRGSGASEGYEVIFIIDGKTLIKRHIYRGF</sequence>
<dbReference type="InterPro" id="IPR003646">
    <property type="entry name" value="SH3-like_bac-type"/>
</dbReference>
<dbReference type="EMBL" id="JBHTJR010000042">
    <property type="protein sequence ID" value="MFD0992994.1"/>
    <property type="molecule type" value="Genomic_DNA"/>
</dbReference>
<dbReference type="PROSITE" id="PS51257">
    <property type="entry name" value="PROKAR_LIPOPROTEIN"/>
    <property type="match status" value="1"/>
</dbReference>
<keyword evidence="3" id="KW-1185">Reference proteome</keyword>
<evidence type="ECO:0000313" key="2">
    <source>
        <dbReference type="EMBL" id="MFD0992994.1"/>
    </source>
</evidence>
<feature type="domain" description="SH3b" evidence="1">
    <location>
        <begin position="53"/>
        <end position="119"/>
    </location>
</feature>
<comment type="caution">
    <text evidence="2">The sequence shown here is derived from an EMBL/GenBank/DDBJ whole genome shotgun (WGS) entry which is preliminary data.</text>
</comment>
<organism evidence="2 3">
    <name type="scientific">Tenacibaculum geojense</name>
    <dbReference type="NCBI Taxonomy" id="915352"/>
    <lineage>
        <taxon>Bacteria</taxon>
        <taxon>Pseudomonadati</taxon>
        <taxon>Bacteroidota</taxon>
        <taxon>Flavobacteriia</taxon>
        <taxon>Flavobacteriales</taxon>
        <taxon>Flavobacteriaceae</taxon>
        <taxon>Tenacibaculum</taxon>
    </lineage>
</organism>
<dbReference type="Proteomes" id="UP001597062">
    <property type="component" value="Unassembled WGS sequence"/>
</dbReference>
<accession>A0ABW3JRF0</accession>
<dbReference type="PROSITE" id="PS51781">
    <property type="entry name" value="SH3B"/>
    <property type="match status" value="1"/>
</dbReference>